<evidence type="ECO:0000256" key="1">
    <source>
        <dbReference type="ARBA" id="ARBA00009580"/>
    </source>
</evidence>
<dbReference type="PANTHER" id="PTHR31126:SF1">
    <property type="entry name" value="TYROSINE SPECIFIC PROTEIN PHOSPHATASES DOMAIN-CONTAINING PROTEIN"/>
    <property type="match status" value="1"/>
</dbReference>
<dbReference type="Proteomes" id="UP000284109">
    <property type="component" value="Unassembled WGS sequence"/>
</dbReference>
<comment type="caution">
    <text evidence="2">The sequence shown here is derived from an EMBL/GenBank/DDBJ whole genome shotgun (WGS) entry which is preliminary data.</text>
</comment>
<reference evidence="4 5" key="1">
    <citation type="submission" date="2018-07" db="EMBL/GenBank/DDBJ databases">
        <title>Genome sequences of six Lactobacillus spp. isolated from bumble bee guts.</title>
        <authorList>
            <person name="Motta E.V.S."/>
            <person name="Moran N.A."/>
        </authorList>
    </citation>
    <scope>NUCLEOTIDE SEQUENCE [LARGE SCALE GENOMIC DNA]</scope>
    <source>
        <strain evidence="3 4">BI-1.1</strain>
        <strain evidence="2 5">LV-8.1</strain>
    </source>
</reference>
<accession>A0A3R6Z9K3</accession>
<dbReference type="AlphaFoldDB" id="A0A3R6Z9K3"/>
<evidence type="ECO:0000313" key="4">
    <source>
        <dbReference type="Proteomes" id="UP000284109"/>
    </source>
</evidence>
<dbReference type="EMBL" id="QOCR01000004">
    <property type="protein sequence ID" value="RHW50117.1"/>
    <property type="molecule type" value="Genomic_DNA"/>
</dbReference>
<keyword evidence="4" id="KW-1185">Reference proteome</keyword>
<dbReference type="InterPro" id="IPR016130">
    <property type="entry name" value="Tyr_Pase_AS"/>
</dbReference>
<evidence type="ECO:0000313" key="3">
    <source>
        <dbReference type="EMBL" id="RHW50117.1"/>
    </source>
</evidence>
<evidence type="ECO:0000313" key="5">
    <source>
        <dbReference type="Proteomes" id="UP000284822"/>
    </source>
</evidence>
<dbReference type="InterPro" id="IPR026893">
    <property type="entry name" value="Tyr/Ser_Pase_IphP-type"/>
</dbReference>
<dbReference type="Pfam" id="PF13350">
    <property type="entry name" value="Y_phosphatase3"/>
    <property type="match status" value="1"/>
</dbReference>
<sequence length="249" mass="27968">MELTNFRDLGGMTTKDGKTIKAKALLRSGELVNLDTATQQELINNYHLTQAIDFRRDFEIQERPDDQLPGVKIINIDILKSANNNASLDDFIAIGATDKVDEHMMSIYHDLVLDKNAQAGYTQFLQLILQNNTGSTLFHCFAGKDRTGFGAALVLALLNVDEDQILQDYLQTNQDRKAANDVIIDYYRQQGAKQAALDAMAIALYVKPEYLQKALQLINDNYGDIYTYAQQALNFGAKEVQQLQAKLLE</sequence>
<dbReference type="GO" id="GO:0004721">
    <property type="term" value="F:phosphoprotein phosphatase activity"/>
    <property type="evidence" value="ECO:0007669"/>
    <property type="project" value="InterPro"/>
</dbReference>
<proteinExistence type="inferred from homology"/>
<dbReference type="PROSITE" id="PS00383">
    <property type="entry name" value="TYR_PHOSPHATASE_1"/>
    <property type="match status" value="1"/>
</dbReference>
<name>A0A3R6Z9K3_9LACO</name>
<organism evidence="2 5">
    <name type="scientific">Bombilactobacillus bombi</name>
    <dbReference type="NCBI Taxonomy" id="1303590"/>
    <lineage>
        <taxon>Bacteria</taxon>
        <taxon>Bacillati</taxon>
        <taxon>Bacillota</taxon>
        <taxon>Bacilli</taxon>
        <taxon>Lactobacillales</taxon>
        <taxon>Lactobacillaceae</taxon>
        <taxon>Bombilactobacillus</taxon>
    </lineage>
</organism>
<dbReference type="OrthoDB" id="1188001at2"/>
<dbReference type="Proteomes" id="UP000284822">
    <property type="component" value="Unassembled WGS sequence"/>
</dbReference>
<dbReference type="PANTHER" id="PTHR31126">
    <property type="entry name" value="TYROSINE-PROTEIN PHOSPHATASE"/>
    <property type="match status" value="1"/>
</dbReference>
<dbReference type="InterPro" id="IPR029021">
    <property type="entry name" value="Prot-tyrosine_phosphatase-like"/>
</dbReference>
<evidence type="ECO:0000313" key="2">
    <source>
        <dbReference type="EMBL" id="RHW47350.1"/>
    </source>
</evidence>
<dbReference type="RefSeq" id="WP_118902512.1">
    <property type="nucleotide sequence ID" value="NZ_JBHLWZ010000010.1"/>
</dbReference>
<dbReference type="EMBL" id="QOCS01000008">
    <property type="protein sequence ID" value="RHW47350.1"/>
    <property type="molecule type" value="Genomic_DNA"/>
</dbReference>
<gene>
    <name evidence="3" type="ORF">DS831_08135</name>
    <name evidence="2" type="ORF">DS832_04180</name>
</gene>
<dbReference type="SUPFAM" id="SSF52799">
    <property type="entry name" value="(Phosphotyrosine protein) phosphatases II"/>
    <property type="match status" value="1"/>
</dbReference>
<comment type="similarity">
    <text evidence="1">Belongs to the protein-tyrosine phosphatase family.</text>
</comment>
<protein>
    <submittedName>
        <fullName evidence="2">Protein-tyrosine-phosphatase</fullName>
    </submittedName>
</protein>
<dbReference type="Gene3D" id="3.90.190.10">
    <property type="entry name" value="Protein tyrosine phosphatase superfamily"/>
    <property type="match status" value="1"/>
</dbReference>